<dbReference type="Proteomes" id="UP000414233">
    <property type="component" value="Unassembled WGS sequence"/>
</dbReference>
<dbReference type="OrthoDB" id="9802627at2"/>
<gene>
    <name evidence="4" type="primary">dacC_1</name>
    <name evidence="4" type="ORF">PTE30175_02124</name>
</gene>
<proteinExistence type="inferred from homology"/>
<keyword evidence="2 4" id="KW-0378">Hydrolase</keyword>
<feature type="signal peptide" evidence="3">
    <location>
        <begin position="1"/>
        <end position="23"/>
    </location>
</feature>
<evidence type="ECO:0000313" key="4">
    <source>
        <dbReference type="EMBL" id="VVE02248.1"/>
    </source>
</evidence>
<dbReference type="PANTHER" id="PTHR30023:SF0">
    <property type="entry name" value="PENICILLIN-SENSITIVE CARBOXYPEPTIDASE A"/>
    <property type="match status" value="1"/>
</dbReference>
<evidence type="ECO:0000313" key="5">
    <source>
        <dbReference type="Proteomes" id="UP000414233"/>
    </source>
</evidence>
<dbReference type="EC" id="3.4.16.4" evidence="4"/>
<comment type="similarity">
    <text evidence="1">Belongs to the peptidase S13 family.</text>
</comment>
<keyword evidence="4" id="KW-0645">Protease</keyword>
<dbReference type="EMBL" id="CABPRZ010000007">
    <property type="protein sequence ID" value="VVE02248.1"/>
    <property type="molecule type" value="Genomic_DNA"/>
</dbReference>
<evidence type="ECO:0000256" key="3">
    <source>
        <dbReference type="SAM" id="SignalP"/>
    </source>
</evidence>
<dbReference type="GO" id="GO:0009002">
    <property type="term" value="F:serine-type D-Ala-D-Ala carboxypeptidase activity"/>
    <property type="evidence" value="ECO:0007669"/>
    <property type="project" value="UniProtKB-EC"/>
</dbReference>
<evidence type="ECO:0000256" key="1">
    <source>
        <dbReference type="ARBA" id="ARBA00006096"/>
    </source>
</evidence>
<dbReference type="GO" id="GO:0000270">
    <property type="term" value="P:peptidoglycan metabolic process"/>
    <property type="evidence" value="ECO:0007669"/>
    <property type="project" value="TreeGrafter"/>
</dbReference>
<name>A0A5E4UQJ5_9BURK</name>
<protein>
    <submittedName>
        <fullName evidence="4">D-alanyl-D-alanine carboxypeptidase DacC</fullName>
        <ecNumber evidence="4">3.4.16.4</ecNumber>
    </submittedName>
</protein>
<dbReference type="Gene3D" id="3.50.80.20">
    <property type="entry name" value="D-Ala-D-Ala carboxypeptidase C, peptidase S13"/>
    <property type="match status" value="1"/>
</dbReference>
<dbReference type="Gene3D" id="3.40.710.10">
    <property type="entry name" value="DD-peptidase/beta-lactamase superfamily"/>
    <property type="match status" value="2"/>
</dbReference>
<sequence>MRSSRSLCATALCAVLCSALVLATPSHARSARKAHATQTARVPAATGLPAELNRLLAVNKLPASHVSVVVARVDNPLRTRGQGPEPLVWLNADAPRNPASTMKLVTSAAALDLLGPDYRWRTMAYTDGQIDARVLHGNLYIKGTGDPKLVPEEMEKFVAELHRAGIDEIQGDLVLDRSAYDPDIGVTPTIDGGDDRPYNVPPDALLYSFKALSFNFSGNADGTVDVTALPPLAHLTIDNDLSASQGGCGDWLGKIHPDIREQPDGSLVAHFSGTYALACDAKDWAVAAPDRDRFFLGGFLALWQASGGKLTGNVRSGLVSPGARLIATHRGQTLAEVVHDMNKFSNNVMARQLFLSLGLRDDKAPASLTKSRRILAQWLDENDLPMPGLVVDNGSGLSRDERISAASLARLLQHAMNGPTAQVFVESMPVVGVDGTMRNRLADSDAAGNAHIKTGTLEDVRAVAGYVGTRTGSTYVVVSLVNDPRAGASRPFNDALIDWVYRTAP</sequence>
<dbReference type="AlphaFoldDB" id="A0A5E4UQJ5"/>
<dbReference type="InterPro" id="IPR012338">
    <property type="entry name" value="Beta-lactam/transpept-like"/>
</dbReference>
<dbReference type="SUPFAM" id="SSF56601">
    <property type="entry name" value="beta-lactamase/transpeptidase-like"/>
    <property type="match status" value="1"/>
</dbReference>
<reference evidence="4 5" key="1">
    <citation type="submission" date="2019-08" db="EMBL/GenBank/DDBJ databases">
        <authorList>
            <person name="Peeters C."/>
        </authorList>
    </citation>
    <scope>NUCLEOTIDE SEQUENCE [LARGE SCALE GENOMIC DNA]</scope>
    <source>
        <strain evidence="4 5">LMG 30175</strain>
    </source>
</reference>
<dbReference type="GO" id="GO:0006508">
    <property type="term" value="P:proteolysis"/>
    <property type="evidence" value="ECO:0007669"/>
    <property type="project" value="InterPro"/>
</dbReference>
<evidence type="ECO:0000256" key="2">
    <source>
        <dbReference type="ARBA" id="ARBA00022801"/>
    </source>
</evidence>
<dbReference type="PANTHER" id="PTHR30023">
    <property type="entry name" value="D-ALANYL-D-ALANINE CARBOXYPEPTIDASE"/>
    <property type="match status" value="1"/>
</dbReference>
<keyword evidence="4" id="KW-0121">Carboxypeptidase</keyword>
<dbReference type="NCBIfam" id="TIGR00666">
    <property type="entry name" value="PBP4"/>
    <property type="match status" value="1"/>
</dbReference>
<feature type="chain" id="PRO_5022830199" evidence="3">
    <location>
        <begin position="24"/>
        <end position="505"/>
    </location>
</feature>
<dbReference type="RefSeq" id="WP_150697019.1">
    <property type="nucleotide sequence ID" value="NZ_CABPRZ010000007.1"/>
</dbReference>
<dbReference type="PRINTS" id="PR00922">
    <property type="entry name" value="DADACBPTASE3"/>
</dbReference>
<keyword evidence="5" id="KW-1185">Reference proteome</keyword>
<accession>A0A5E4UQJ5</accession>
<organism evidence="4 5">
    <name type="scientific">Pandoraea terrae</name>
    <dbReference type="NCBI Taxonomy" id="1537710"/>
    <lineage>
        <taxon>Bacteria</taxon>
        <taxon>Pseudomonadati</taxon>
        <taxon>Pseudomonadota</taxon>
        <taxon>Betaproteobacteria</taxon>
        <taxon>Burkholderiales</taxon>
        <taxon>Burkholderiaceae</taxon>
        <taxon>Pandoraea</taxon>
    </lineage>
</organism>
<keyword evidence="3" id="KW-0732">Signal</keyword>
<dbReference type="InterPro" id="IPR000667">
    <property type="entry name" value="Peptidase_S13"/>
</dbReference>
<dbReference type="Pfam" id="PF02113">
    <property type="entry name" value="Peptidase_S13"/>
    <property type="match status" value="1"/>
</dbReference>